<gene>
    <name evidence="1" type="ORF">CFter6_1069</name>
</gene>
<evidence type="ECO:0000313" key="2">
    <source>
        <dbReference type="Proteomes" id="UP000072421"/>
    </source>
</evidence>
<name>A0A127P7Q5_9BURK</name>
<dbReference type="PATRIC" id="fig|158899.10.peg.1079"/>
<sequence>MAIGFFQQNFIGCDNIVYVDKISLLFTWRQLNFRYVRQKLPENMDDEF</sequence>
<evidence type="ECO:0000313" key="1">
    <source>
        <dbReference type="EMBL" id="AMO93787.1"/>
    </source>
</evidence>
<dbReference type="Proteomes" id="UP000072421">
    <property type="component" value="Chromosome"/>
</dbReference>
<dbReference type="AlphaFoldDB" id="A0A127P7Q5"/>
<proteinExistence type="predicted"/>
<accession>A0A127P7Q5</accession>
<reference evidence="1 2" key="1">
    <citation type="submission" date="2015-11" db="EMBL/GenBank/DDBJ databases">
        <title>Exploring the genomic traits of fungus-feeding bacterial genus Collimonas.</title>
        <authorList>
            <person name="Song C."/>
            <person name="Schmidt R."/>
            <person name="de Jager V."/>
            <person name="Krzyzanowska D."/>
            <person name="Jongedijk E."/>
            <person name="Cankar K."/>
            <person name="Beekwilder J."/>
            <person name="van Veen A."/>
            <person name="de Boer W."/>
            <person name="van Veen J.A."/>
            <person name="Garbeva P."/>
        </authorList>
    </citation>
    <scope>NUCLEOTIDE SEQUENCE [LARGE SCALE GENOMIC DNA]</scope>
    <source>
        <strain evidence="1 2">Ter6</strain>
    </source>
</reference>
<dbReference type="EMBL" id="CP013232">
    <property type="protein sequence ID" value="AMO93787.1"/>
    <property type="molecule type" value="Genomic_DNA"/>
</dbReference>
<protein>
    <submittedName>
        <fullName evidence="1">Uncharacterized protein</fullName>
    </submittedName>
</protein>
<organism evidence="1">
    <name type="scientific">Collimonas fungivorans</name>
    <dbReference type="NCBI Taxonomy" id="158899"/>
    <lineage>
        <taxon>Bacteria</taxon>
        <taxon>Pseudomonadati</taxon>
        <taxon>Pseudomonadota</taxon>
        <taxon>Betaproteobacteria</taxon>
        <taxon>Burkholderiales</taxon>
        <taxon>Oxalobacteraceae</taxon>
        <taxon>Collimonas</taxon>
    </lineage>
</organism>